<dbReference type="GO" id="GO:0045003">
    <property type="term" value="P:double-strand break repair via synthesis-dependent strand annealing"/>
    <property type="evidence" value="ECO:0007669"/>
    <property type="project" value="TreeGrafter"/>
</dbReference>
<dbReference type="GO" id="GO:0043138">
    <property type="term" value="F:3'-5' DNA helicase activity"/>
    <property type="evidence" value="ECO:0007669"/>
    <property type="project" value="InterPro"/>
</dbReference>
<keyword evidence="1" id="KW-0547">Nucleotide-binding</keyword>
<dbReference type="SUPFAM" id="SSF52980">
    <property type="entry name" value="Restriction endonuclease-like"/>
    <property type="match status" value="1"/>
</dbReference>
<dbReference type="InterPro" id="IPR010994">
    <property type="entry name" value="RuvA_2-like"/>
</dbReference>
<evidence type="ECO:0000256" key="1">
    <source>
        <dbReference type="ARBA" id="ARBA00022741"/>
    </source>
</evidence>
<keyword evidence="3" id="KW-0347">Helicase</keyword>
<dbReference type="Pfam" id="PF00271">
    <property type="entry name" value="Helicase_C"/>
    <property type="match status" value="1"/>
</dbReference>
<protein>
    <submittedName>
        <fullName evidence="7">Fanconi anemia group M protein isoform C</fullName>
    </submittedName>
</protein>
<feature type="compositionally biased region" description="Polar residues" evidence="5">
    <location>
        <begin position="545"/>
        <end position="566"/>
    </location>
</feature>
<proteinExistence type="predicted"/>
<dbReference type="GO" id="GO:0000400">
    <property type="term" value="F:four-way junction DNA binding"/>
    <property type="evidence" value="ECO:0007669"/>
    <property type="project" value="TreeGrafter"/>
</dbReference>
<dbReference type="Gene3D" id="1.10.150.20">
    <property type="entry name" value="5' to 3' exonuclease, C-terminal subdomain"/>
    <property type="match status" value="1"/>
</dbReference>
<feature type="compositionally biased region" description="Basic and acidic residues" evidence="5">
    <location>
        <begin position="878"/>
        <end position="890"/>
    </location>
</feature>
<dbReference type="InterPro" id="IPR027417">
    <property type="entry name" value="P-loop_NTPase"/>
</dbReference>
<dbReference type="Pfam" id="PF02732">
    <property type="entry name" value="ERCC4"/>
    <property type="match status" value="1"/>
</dbReference>
<dbReference type="InterPro" id="IPR039686">
    <property type="entry name" value="FANCM/Mph1-like_ID"/>
</dbReference>
<comment type="caution">
    <text evidence="7">The sequence shown here is derived from an EMBL/GenBank/DDBJ whole genome shotgun (WGS) entry which is preliminary data.</text>
</comment>
<dbReference type="GO" id="GO:0009378">
    <property type="term" value="F:four-way junction helicase activity"/>
    <property type="evidence" value="ECO:0007669"/>
    <property type="project" value="TreeGrafter"/>
</dbReference>
<dbReference type="Proteomes" id="UP000050525">
    <property type="component" value="Unassembled WGS sequence"/>
</dbReference>
<dbReference type="PROSITE" id="PS51194">
    <property type="entry name" value="HELICASE_CTER"/>
    <property type="match status" value="1"/>
</dbReference>
<dbReference type="InterPro" id="IPR001650">
    <property type="entry name" value="Helicase_C-like"/>
</dbReference>
<evidence type="ECO:0000256" key="3">
    <source>
        <dbReference type="ARBA" id="ARBA00022806"/>
    </source>
</evidence>
<sequence length="1241" mass="140370">MGIQPGTIEGDFALCITLYHGYELLQQMGTRSLYMFLCGIMDGSKDKVRTRNELSRNEDFMNLYQQLENMFANTALTSANGSLYNCRTGPENKRKFIYSHPKLKKLEEVVVEHFKSWKGNSADQSVSENKPTDTRVMIFSSFRDSVQEIAEMLSQHQPAIRVMTFLGHSTGKNTKGFTHKEQLEVVRRFREGGYNTLVSTCVGEEGLDIGEVDLVICFDAQNSPIRLVQRMGRTGRKRQGRIVVILAEGREERTYNQSQSNKRSIYKAISENKMLQLYQQSPRMIPEDINPEMHKMFITPAADEPDSLRPLFKERRSSSLLHKTWFPSISTGTKQADFHENWFLTSEEYEVWNRLYRLKESDGLKEPVLPRVHFETLENLEEAAESGVEGARELSLSEWRLWQNRPFPTRLVDHSDRCHHFISVMEMIEMMRHEEGDCSYELELQPYLQMEDVICSDAQKSKSLSTSDSVLAQKAHASRKRFSVQESEDELSVEADMNACIQNPDEVSDSRTDVKPIEDENELLNGSLGLLSLPESKDESCGRKNFSTPRGQGSGSAKMTENSFATSDLPDLPLGKVKNPEPTKLPISGAFPTEGSSSESEEEIVFQRKNKKKGNVLNSPDVMSNSDLESPIHAVKKRRHALNISDLSTDEGMDFHEKSIGIMDFNLRSCNKKQLKGVKRKKTENNRMFKNAARQFLDDEAELSQEDAEDVSPDESIDSENDPNSSLNQFLDDEAEITQALNDSEMQGVYLKSVRSPALGNRYKMVHKGRSNMAVFSQIPEQDETYLEDSFCVEEEEEESYRKSDSGEDEVCVNFDFLKDESCVSGRKQYLTRRRRRLNQDRTEQNRALPLAKKKTSRIIIPDDSSEEETNLSNARAVEADPLRTEQDNAHLPRPLPPDSSLHFMVAARDVPVCQSLDSKAQTLLDLKAAVSEELDFQPGSRGRARPSLTRADSLKGKGNLQPQLEVDRSSNNFRTNTFDAGQSTSKGKSSAAMPASSRLLETEAPLCILVDSREISSGSEIISSLKAVHEIKVQVCSLGGCDYIVSNRLVVERKFQSELLNNTNRSKLIQRIQHLQSMFERICVIVEKDRIKAGEALRQLHRTKHYDGMLSAFVRAGIRILFSSCQEETAKLLKDLALVERRKKAAIAVPPEVSSPKQDALRFYLSIPNISHLTALNMCHRFGSVKMMANSSLKDIAAGAQVSQQKAEEIYRYIRYGFDPQMLPENLNTNGKSSTSMAKC</sequence>
<dbReference type="GO" id="GO:0005524">
    <property type="term" value="F:ATP binding"/>
    <property type="evidence" value="ECO:0007669"/>
    <property type="project" value="UniProtKB-KW"/>
</dbReference>
<dbReference type="PANTHER" id="PTHR14025">
    <property type="entry name" value="FANCONI ANEMIA GROUP M FANCM FAMILY MEMBER"/>
    <property type="match status" value="1"/>
</dbReference>
<dbReference type="GO" id="GO:0016787">
    <property type="term" value="F:hydrolase activity"/>
    <property type="evidence" value="ECO:0007669"/>
    <property type="project" value="UniProtKB-KW"/>
</dbReference>
<feature type="compositionally biased region" description="Acidic residues" evidence="5">
    <location>
        <begin position="702"/>
        <end position="721"/>
    </location>
</feature>
<accession>A0A151PDT1</accession>
<dbReference type="InterPro" id="IPR047418">
    <property type="entry name" value="XPF_nuclease_FANCM"/>
</dbReference>
<dbReference type="PANTHER" id="PTHR14025:SF20">
    <property type="entry name" value="FANCONI ANEMIA GROUP M PROTEIN"/>
    <property type="match status" value="1"/>
</dbReference>
<organism evidence="7 8">
    <name type="scientific">Alligator mississippiensis</name>
    <name type="common">American alligator</name>
    <dbReference type="NCBI Taxonomy" id="8496"/>
    <lineage>
        <taxon>Eukaryota</taxon>
        <taxon>Metazoa</taxon>
        <taxon>Chordata</taxon>
        <taxon>Craniata</taxon>
        <taxon>Vertebrata</taxon>
        <taxon>Euteleostomi</taxon>
        <taxon>Archelosauria</taxon>
        <taxon>Archosauria</taxon>
        <taxon>Crocodylia</taxon>
        <taxon>Alligatoridae</taxon>
        <taxon>Alligatorinae</taxon>
        <taxon>Alligator</taxon>
    </lineage>
</organism>
<reference evidence="7 8" key="1">
    <citation type="journal article" date="2012" name="Genome Biol.">
        <title>Sequencing three crocodilian genomes to illuminate the evolution of archosaurs and amniotes.</title>
        <authorList>
            <person name="St John J.A."/>
            <person name="Braun E.L."/>
            <person name="Isberg S.R."/>
            <person name="Miles L.G."/>
            <person name="Chong A.Y."/>
            <person name="Gongora J."/>
            <person name="Dalzell P."/>
            <person name="Moran C."/>
            <person name="Bed'hom B."/>
            <person name="Abzhanov A."/>
            <person name="Burgess S.C."/>
            <person name="Cooksey A.M."/>
            <person name="Castoe T.A."/>
            <person name="Crawford N.G."/>
            <person name="Densmore L.D."/>
            <person name="Drew J.C."/>
            <person name="Edwards S.V."/>
            <person name="Faircloth B.C."/>
            <person name="Fujita M.K."/>
            <person name="Greenwold M.J."/>
            <person name="Hoffmann F.G."/>
            <person name="Howard J.M."/>
            <person name="Iguchi T."/>
            <person name="Janes D.E."/>
            <person name="Khan S.Y."/>
            <person name="Kohno S."/>
            <person name="de Koning A.J."/>
            <person name="Lance S.L."/>
            <person name="McCarthy F.M."/>
            <person name="McCormack J.E."/>
            <person name="Merchant M.E."/>
            <person name="Peterson D.G."/>
            <person name="Pollock D.D."/>
            <person name="Pourmand N."/>
            <person name="Raney B.J."/>
            <person name="Roessler K.A."/>
            <person name="Sanford J.R."/>
            <person name="Sawyer R.H."/>
            <person name="Schmidt C.J."/>
            <person name="Triplett E.W."/>
            <person name="Tuberville T.D."/>
            <person name="Venegas-Anaya M."/>
            <person name="Howard J.T."/>
            <person name="Jarvis E.D."/>
            <person name="Guillette L.J.Jr."/>
            <person name="Glenn T.C."/>
            <person name="Green R.E."/>
            <person name="Ray D.A."/>
        </authorList>
    </citation>
    <scope>NUCLEOTIDE SEQUENCE [LARGE SCALE GENOMIC DNA]</scope>
    <source>
        <strain evidence="7">KSC_2009_1</strain>
    </source>
</reference>
<dbReference type="Pfam" id="PF16783">
    <property type="entry name" value="FANCM-MHF_bd"/>
    <property type="match status" value="1"/>
</dbReference>
<feature type="region of interest" description="Disordered" evidence="5">
    <location>
        <begin position="936"/>
        <end position="997"/>
    </location>
</feature>
<evidence type="ECO:0000313" key="7">
    <source>
        <dbReference type="EMBL" id="KYO47241.1"/>
    </source>
</evidence>
<name>A0A151PDT1_ALLMI</name>
<feature type="region of interest" description="Disordered" evidence="5">
    <location>
        <begin position="702"/>
        <end position="728"/>
    </location>
</feature>
<evidence type="ECO:0000313" key="8">
    <source>
        <dbReference type="Proteomes" id="UP000050525"/>
    </source>
</evidence>
<dbReference type="SUPFAM" id="SSF47781">
    <property type="entry name" value="RuvA domain 2-like"/>
    <property type="match status" value="1"/>
</dbReference>
<keyword evidence="8" id="KW-1185">Reference proteome</keyword>
<dbReference type="CDD" id="cd20077">
    <property type="entry name" value="XPF_nuclease_FANCM"/>
    <property type="match status" value="1"/>
</dbReference>
<dbReference type="EMBL" id="AKHW03000474">
    <property type="protein sequence ID" value="KYO47241.1"/>
    <property type="molecule type" value="Genomic_DNA"/>
</dbReference>
<dbReference type="AlphaFoldDB" id="A0A151PDT1"/>
<dbReference type="Gene3D" id="3.40.50.10130">
    <property type="match status" value="1"/>
</dbReference>
<dbReference type="CDD" id="cd18801">
    <property type="entry name" value="SF2_C_FANCM_Hef"/>
    <property type="match status" value="1"/>
</dbReference>
<dbReference type="SMART" id="SM00490">
    <property type="entry name" value="HELICc"/>
    <property type="match status" value="1"/>
</dbReference>
<dbReference type="GO" id="GO:0036297">
    <property type="term" value="P:interstrand cross-link repair"/>
    <property type="evidence" value="ECO:0007669"/>
    <property type="project" value="TreeGrafter"/>
</dbReference>
<dbReference type="SUPFAM" id="SSF52540">
    <property type="entry name" value="P-loop containing nucleoside triphosphate hydrolases"/>
    <property type="match status" value="1"/>
</dbReference>
<feature type="region of interest" description="Disordered" evidence="5">
    <location>
        <begin position="534"/>
        <end position="600"/>
    </location>
</feature>
<dbReference type="InterPro" id="IPR031879">
    <property type="entry name" value="FANCM-MHF-bd"/>
</dbReference>
<feature type="domain" description="Helicase C-terminal" evidence="6">
    <location>
        <begin position="105"/>
        <end position="289"/>
    </location>
</feature>
<keyword evidence="4" id="KW-0067">ATP-binding</keyword>
<dbReference type="InterPro" id="IPR006166">
    <property type="entry name" value="ERCC4_domain"/>
</dbReference>
<evidence type="ECO:0000256" key="5">
    <source>
        <dbReference type="SAM" id="MobiDB-lite"/>
    </source>
</evidence>
<dbReference type="SMART" id="SM00891">
    <property type="entry name" value="ERCC4"/>
    <property type="match status" value="1"/>
</dbReference>
<evidence type="ECO:0000256" key="2">
    <source>
        <dbReference type="ARBA" id="ARBA00022801"/>
    </source>
</evidence>
<gene>
    <name evidence="7" type="primary">FANCM-1</name>
    <name evidence="7" type="ORF">Y1Q_0019955</name>
</gene>
<keyword evidence="2" id="KW-0378">Hydrolase</keyword>
<evidence type="ECO:0000256" key="4">
    <source>
        <dbReference type="ARBA" id="ARBA00022840"/>
    </source>
</evidence>
<dbReference type="GO" id="GO:0004518">
    <property type="term" value="F:nuclease activity"/>
    <property type="evidence" value="ECO:0007669"/>
    <property type="project" value="InterPro"/>
</dbReference>
<feature type="region of interest" description="Disordered" evidence="5">
    <location>
        <begin position="835"/>
        <end position="890"/>
    </location>
</feature>
<evidence type="ECO:0000259" key="6">
    <source>
        <dbReference type="PROSITE" id="PS51194"/>
    </source>
</evidence>
<dbReference type="InterPro" id="IPR011335">
    <property type="entry name" value="Restrct_endonuc-II-like"/>
</dbReference>
<dbReference type="Gene3D" id="3.40.50.300">
    <property type="entry name" value="P-loop containing nucleotide triphosphate hydrolases"/>
    <property type="match status" value="1"/>
</dbReference>
<dbReference type="CDD" id="cd12091">
    <property type="entry name" value="FANCM_ID"/>
    <property type="match status" value="1"/>
</dbReference>
<feature type="compositionally biased region" description="Polar residues" evidence="5">
    <location>
        <begin position="970"/>
        <end position="989"/>
    </location>
</feature>